<evidence type="ECO:0000313" key="2">
    <source>
        <dbReference type="Proteomes" id="UP000799421"/>
    </source>
</evidence>
<organism evidence="1 2">
    <name type="scientific">Piedraia hortae CBS 480.64</name>
    <dbReference type="NCBI Taxonomy" id="1314780"/>
    <lineage>
        <taxon>Eukaryota</taxon>
        <taxon>Fungi</taxon>
        <taxon>Dikarya</taxon>
        <taxon>Ascomycota</taxon>
        <taxon>Pezizomycotina</taxon>
        <taxon>Dothideomycetes</taxon>
        <taxon>Dothideomycetidae</taxon>
        <taxon>Capnodiales</taxon>
        <taxon>Piedraiaceae</taxon>
        <taxon>Piedraia</taxon>
    </lineage>
</organism>
<accession>A0A6A7C239</accession>
<dbReference type="PANTHER" id="PTHR38699">
    <property type="entry name" value="CHROMOSOME 1, WHOLE GENOME SHOTGUN SEQUENCE"/>
    <property type="match status" value="1"/>
</dbReference>
<reference evidence="1" key="1">
    <citation type="journal article" date="2020" name="Stud. Mycol.">
        <title>101 Dothideomycetes genomes: a test case for predicting lifestyles and emergence of pathogens.</title>
        <authorList>
            <person name="Haridas S."/>
            <person name="Albert R."/>
            <person name="Binder M."/>
            <person name="Bloem J."/>
            <person name="Labutti K."/>
            <person name="Salamov A."/>
            <person name="Andreopoulos B."/>
            <person name="Baker S."/>
            <person name="Barry K."/>
            <person name="Bills G."/>
            <person name="Bluhm B."/>
            <person name="Cannon C."/>
            <person name="Castanera R."/>
            <person name="Culley D."/>
            <person name="Daum C."/>
            <person name="Ezra D."/>
            <person name="Gonzalez J."/>
            <person name="Henrissat B."/>
            <person name="Kuo A."/>
            <person name="Liang C."/>
            <person name="Lipzen A."/>
            <person name="Lutzoni F."/>
            <person name="Magnuson J."/>
            <person name="Mondo S."/>
            <person name="Nolan M."/>
            <person name="Ohm R."/>
            <person name="Pangilinan J."/>
            <person name="Park H.-J."/>
            <person name="Ramirez L."/>
            <person name="Alfaro M."/>
            <person name="Sun H."/>
            <person name="Tritt A."/>
            <person name="Yoshinaga Y."/>
            <person name="Zwiers L.-H."/>
            <person name="Turgeon B."/>
            <person name="Goodwin S."/>
            <person name="Spatafora J."/>
            <person name="Crous P."/>
            <person name="Grigoriev I."/>
        </authorList>
    </citation>
    <scope>NUCLEOTIDE SEQUENCE</scope>
    <source>
        <strain evidence="1">CBS 480.64</strain>
    </source>
</reference>
<dbReference type="Proteomes" id="UP000799421">
    <property type="component" value="Unassembled WGS sequence"/>
</dbReference>
<proteinExistence type="predicted"/>
<dbReference type="GO" id="GO:0000423">
    <property type="term" value="P:mitophagy"/>
    <property type="evidence" value="ECO:0007669"/>
    <property type="project" value="InterPro"/>
</dbReference>
<evidence type="ECO:0000313" key="1">
    <source>
        <dbReference type="EMBL" id="KAF2861352.1"/>
    </source>
</evidence>
<dbReference type="OrthoDB" id="2430343at2759"/>
<gene>
    <name evidence="1" type="ORF">K470DRAFT_215149</name>
</gene>
<dbReference type="InterPro" id="IPR013898">
    <property type="entry name" value="Atg43"/>
</dbReference>
<dbReference type="AlphaFoldDB" id="A0A6A7C239"/>
<keyword evidence="2" id="KW-1185">Reference proteome</keyword>
<dbReference type="PANTHER" id="PTHR38699:SF1">
    <property type="entry name" value="MITOPHAGY RECEPTOR ATG43"/>
    <property type="match status" value="1"/>
</dbReference>
<dbReference type="Pfam" id="PF08589">
    <property type="entry name" value="ATG43"/>
    <property type="match status" value="1"/>
</dbReference>
<name>A0A6A7C239_9PEZI</name>
<dbReference type="GO" id="GO:0140580">
    <property type="term" value="F:mitochondrion autophagosome adaptor activity"/>
    <property type="evidence" value="ECO:0007669"/>
    <property type="project" value="InterPro"/>
</dbReference>
<sequence>MEDAAIQVAETIQTAHIQRSPSIDHDVNPSTAASLKEPVVLDAGPDEASFVDSGDIPASVLRPAPRRPQMPPIPDLRFEQSYLASIKNATDWKSVAYITIRDQILFPLIQGMAWSLMILGWHHLNRESQFSGQSMGAKVRRWWWGVNNWAVPAKLRHG</sequence>
<dbReference type="EMBL" id="MU005973">
    <property type="protein sequence ID" value="KAF2861352.1"/>
    <property type="molecule type" value="Genomic_DNA"/>
</dbReference>
<protein>
    <submittedName>
        <fullName evidence="1">DUF1770-domain-containing protein</fullName>
    </submittedName>
</protein>